<accession>A0A369QBV5</accession>
<dbReference type="EMBL" id="QBKA01000002">
    <property type="protein sequence ID" value="RDC61055.1"/>
    <property type="molecule type" value="Genomic_DNA"/>
</dbReference>
<sequence>MSNCSFPDWSADRRRDTEGKSQIWLLRGFELEHRIVALSAIGAALAFIAPASAQDADEVPPITLGKRIGDAPVPVMTMRVEDLTCKERADLPEDAQCTEEEAAAEPADDFSNPVFSPEDEAEMAEAFGIFRQLFPTTPLTTEQEALLPQAEKLANDLVPDGSYARIMQDTMEPIFSGIFGDLMDDPASHLVDVTGLEEETFEELEDTAMEQALALLDPRYKERNRAMGEALTGLMGELMGAIEPALRTGYSRALVKRFDAAELATLSLFFDTPTGGKFARELLPISADPEVMGAMEAMGPAMVGLMPQMMEEFEAVTEEYGEARAFSDLTAAEQGQLASLLGKAEAELRAGEEALNSQVEVEEEIGADATSQEA</sequence>
<evidence type="ECO:0000256" key="1">
    <source>
        <dbReference type="SAM" id="MobiDB-lite"/>
    </source>
</evidence>
<proteinExistence type="predicted"/>
<organism evidence="2 3">
    <name type="scientific">Alteripontixanthobacter maritimus</name>
    <dbReference type="NCBI Taxonomy" id="2161824"/>
    <lineage>
        <taxon>Bacteria</taxon>
        <taxon>Pseudomonadati</taxon>
        <taxon>Pseudomonadota</taxon>
        <taxon>Alphaproteobacteria</taxon>
        <taxon>Sphingomonadales</taxon>
        <taxon>Erythrobacteraceae</taxon>
        <taxon>Alteripontixanthobacter</taxon>
    </lineage>
</organism>
<evidence type="ECO:0008006" key="4">
    <source>
        <dbReference type="Google" id="ProtNLM"/>
    </source>
</evidence>
<gene>
    <name evidence="2" type="ORF">HME9302_02272</name>
</gene>
<protein>
    <recommendedName>
        <fullName evidence="4">DUF2059 domain-containing protein</fullName>
    </recommendedName>
</protein>
<reference evidence="2 3" key="1">
    <citation type="submission" date="2018-04" db="EMBL/GenBank/DDBJ databases">
        <title>Altererythrobacter sp. HME9302 genome sequencing and assembly.</title>
        <authorList>
            <person name="Kang H."/>
            <person name="Kim H."/>
            <person name="Joh K."/>
        </authorList>
    </citation>
    <scope>NUCLEOTIDE SEQUENCE [LARGE SCALE GENOMIC DNA]</scope>
    <source>
        <strain evidence="2 3">HME9302</strain>
    </source>
</reference>
<comment type="caution">
    <text evidence="2">The sequence shown here is derived from an EMBL/GenBank/DDBJ whole genome shotgun (WGS) entry which is preliminary data.</text>
</comment>
<dbReference type="Proteomes" id="UP000253727">
    <property type="component" value="Unassembled WGS sequence"/>
</dbReference>
<feature type="region of interest" description="Disordered" evidence="1">
    <location>
        <begin position="92"/>
        <end position="112"/>
    </location>
</feature>
<name>A0A369QBV5_9SPHN</name>
<feature type="region of interest" description="Disordered" evidence="1">
    <location>
        <begin position="353"/>
        <end position="374"/>
    </location>
</feature>
<dbReference type="AlphaFoldDB" id="A0A369QBV5"/>
<evidence type="ECO:0000313" key="2">
    <source>
        <dbReference type="EMBL" id="RDC61055.1"/>
    </source>
</evidence>
<evidence type="ECO:0000313" key="3">
    <source>
        <dbReference type="Proteomes" id="UP000253727"/>
    </source>
</evidence>
<keyword evidence="3" id="KW-1185">Reference proteome</keyword>
<feature type="compositionally biased region" description="Acidic residues" evidence="1">
    <location>
        <begin position="92"/>
        <end position="108"/>
    </location>
</feature>